<comment type="similarity">
    <text evidence="2 8">Belongs to the Mediator complex subunit 17 family.</text>
</comment>
<evidence type="ECO:0000256" key="1">
    <source>
        <dbReference type="ARBA" id="ARBA00004123"/>
    </source>
</evidence>
<keyword evidence="5 8" id="KW-0804">Transcription</keyword>
<evidence type="ECO:0000313" key="11">
    <source>
        <dbReference type="Proteomes" id="UP001498398"/>
    </source>
</evidence>
<organism evidence="10 11">
    <name type="scientific">Marasmiellus scandens</name>
    <dbReference type="NCBI Taxonomy" id="2682957"/>
    <lineage>
        <taxon>Eukaryota</taxon>
        <taxon>Fungi</taxon>
        <taxon>Dikarya</taxon>
        <taxon>Basidiomycota</taxon>
        <taxon>Agaricomycotina</taxon>
        <taxon>Agaricomycetes</taxon>
        <taxon>Agaricomycetidae</taxon>
        <taxon>Agaricales</taxon>
        <taxon>Marasmiineae</taxon>
        <taxon>Omphalotaceae</taxon>
        <taxon>Marasmiellus</taxon>
    </lineage>
</organism>
<feature type="compositionally biased region" description="Acidic residues" evidence="9">
    <location>
        <begin position="86"/>
        <end position="95"/>
    </location>
</feature>
<reference evidence="10 11" key="1">
    <citation type="submission" date="2024-01" db="EMBL/GenBank/DDBJ databases">
        <title>A draft genome for the cacao thread blight pathogen Marasmiellus scandens.</title>
        <authorList>
            <person name="Baruah I.K."/>
            <person name="Leung J."/>
            <person name="Bukari Y."/>
            <person name="Amoako-Attah I."/>
            <person name="Meinhardt L.W."/>
            <person name="Bailey B.A."/>
            <person name="Cohen S.P."/>
        </authorList>
    </citation>
    <scope>NUCLEOTIDE SEQUENCE [LARGE SCALE GENOMIC DNA]</scope>
    <source>
        <strain evidence="10 11">GH-19</strain>
    </source>
</reference>
<accession>A0ABR1K0P5</accession>
<comment type="subunit">
    <text evidence="8">Component of the Mediator complex.</text>
</comment>
<evidence type="ECO:0000256" key="5">
    <source>
        <dbReference type="ARBA" id="ARBA00023163"/>
    </source>
</evidence>
<evidence type="ECO:0000256" key="6">
    <source>
        <dbReference type="ARBA" id="ARBA00023242"/>
    </source>
</evidence>
<comment type="function">
    <text evidence="8">Component of the Mediator complex, a coactivator involved in the regulated transcription of nearly all RNA polymerase II-dependent genes. Mediator functions as a bridge to convey information from gene-specific regulatory proteins to the basal RNA polymerase II transcription machinery. Mediator is recruited to promoters by direct interactions with regulatory proteins and serves as a scaffold for the assembly of a functional preinitiation complex with RNA polymerase II and the general transcription factors.</text>
</comment>
<comment type="subcellular location">
    <subcellularLocation>
        <location evidence="1 8">Nucleus</location>
    </subcellularLocation>
</comment>
<dbReference type="InterPro" id="IPR019313">
    <property type="entry name" value="Mediator_Med17"/>
</dbReference>
<dbReference type="PANTHER" id="PTHR13114:SF7">
    <property type="entry name" value="MEDIATOR OF RNA POLYMERASE II TRANSCRIPTION SUBUNIT 17"/>
    <property type="match status" value="1"/>
</dbReference>
<feature type="compositionally biased region" description="Basic and acidic residues" evidence="9">
    <location>
        <begin position="71"/>
        <end position="85"/>
    </location>
</feature>
<evidence type="ECO:0000256" key="8">
    <source>
        <dbReference type="RuleBase" id="RU364140"/>
    </source>
</evidence>
<dbReference type="Proteomes" id="UP001498398">
    <property type="component" value="Unassembled WGS sequence"/>
</dbReference>
<protein>
    <recommendedName>
        <fullName evidence="3 8">Mediator of RNA polymerase II transcription subunit 17</fullName>
    </recommendedName>
    <alternativeName>
        <fullName evidence="7 8">Mediator complex subunit 17</fullName>
    </alternativeName>
</protein>
<feature type="region of interest" description="Disordered" evidence="9">
    <location>
        <begin position="71"/>
        <end position="98"/>
    </location>
</feature>
<keyword evidence="6 8" id="KW-0539">Nucleus</keyword>
<evidence type="ECO:0000256" key="4">
    <source>
        <dbReference type="ARBA" id="ARBA00023015"/>
    </source>
</evidence>
<sequence length="640" mass="71452">MDTRLSLERPYKNDQGLPIPVLQDITQQGELIYEPKVTPSQVLSENLRRIFSERGTDFFERNSDGFLERRVLTSQKSKDEEHSDDGSDTTDDDDQLTVKPMTTEELFKMKTEVLPSLYIALGEMQHASLLLSTILSTPTPSGPSQIPILPTATQETPPSTLATTIVSKPPQIVSVQAFNAQLVIGGKDEALRKASNLFKTATERMEKGRIRNERYWVDALKIRRANWGLVPAPLPFGSGLGRGADRTSKDFVISYGLEESPPSFRRNAIAYMANGDGSEDNLMFPHRLNTRLRISLANVHLDGTRTYTHNSDPKIDNKSSLDETLKCAKREVIEQEIFALVAQEAGTFPTASARVSERLIIIEAAQGTELKFELLDADLVFNSSPSSTDLLCQAKCDLIYHYLFALLLRRHSFQKSQRHGTTLNSKDVPKSTPTLLRPIIDLIQYQVFCERIKSELDAVTNSLSAAGIKSVLRFKPVGETGKALIKIPVDESDRGIGGESMLRIDNRHTVRLTMLSPSSLTAHLPQARIVISSIPQLEELLADEVERFFLQRICEIGRKLCDSSGGIWFVDLNRCVGRWEGCVLNFRIVYGEKFAISCSASRLGRKNPKSPVIDTYEASQMKMPILSWVHDVISTALAEQ</sequence>
<proteinExistence type="inferred from homology"/>
<evidence type="ECO:0000313" key="10">
    <source>
        <dbReference type="EMBL" id="KAK7470591.1"/>
    </source>
</evidence>
<keyword evidence="8" id="KW-0010">Activator</keyword>
<name>A0ABR1K0P5_9AGAR</name>
<evidence type="ECO:0000256" key="9">
    <source>
        <dbReference type="SAM" id="MobiDB-lite"/>
    </source>
</evidence>
<dbReference type="Pfam" id="PF10156">
    <property type="entry name" value="Med17"/>
    <property type="match status" value="1"/>
</dbReference>
<evidence type="ECO:0000256" key="3">
    <source>
        <dbReference type="ARBA" id="ARBA00019610"/>
    </source>
</evidence>
<dbReference type="PANTHER" id="PTHR13114">
    <property type="entry name" value="MEDIATOR OF RNA POLYMERASE II TRANSCRIPTION SUBUNIT 17"/>
    <property type="match status" value="1"/>
</dbReference>
<evidence type="ECO:0000256" key="7">
    <source>
        <dbReference type="ARBA" id="ARBA00032014"/>
    </source>
</evidence>
<evidence type="ECO:0000256" key="2">
    <source>
        <dbReference type="ARBA" id="ARBA00005635"/>
    </source>
</evidence>
<gene>
    <name evidence="8" type="primary">MED17</name>
    <name evidence="10" type="ORF">VKT23_002015</name>
</gene>
<keyword evidence="4 8" id="KW-0805">Transcription regulation</keyword>
<comment type="caution">
    <text evidence="10">The sequence shown here is derived from an EMBL/GenBank/DDBJ whole genome shotgun (WGS) entry which is preliminary data.</text>
</comment>
<keyword evidence="11" id="KW-1185">Reference proteome</keyword>
<dbReference type="EMBL" id="JBANRG010000002">
    <property type="protein sequence ID" value="KAK7470591.1"/>
    <property type="molecule type" value="Genomic_DNA"/>
</dbReference>